<comment type="caution">
    <text evidence="2">The sequence shown here is derived from an EMBL/GenBank/DDBJ whole genome shotgun (WGS) entry which is preliminary data.</text>
</comment>
<sequence>MFFILLYKYLDSLKWILLISGFIYYFRTEIKNILNRPVILNHGDTTVTFPLARQVDSKKDQSPEINKLENTKIEQVKSIQGLLEKKESEIKDKDQQIFKLTIEKHFEYTYRLIFRSQIFLLQTLQTITDGLLVLQLDTQFQNTKKSFEVFKNWNLDIYLKFLYDQNLIQKDSVTGKIKITALGDLFLKYLVISVYDINNEKTL</sequence>
<dbReference type="Proteomes" id="UP000176221">
    <property type="component" value="Unassembled WGS sequence"/>
</dbReference>
<accession>A0A1G2NA38</accession>
<organism evidence="2 3">
    <name type="scientific">Candidatus Taylorbacteria bacterium RIFCSPLOWO2_01_FULL_45_15b</name>
    <dbReference type="NCBI Taxonomy" id="1802319"/>
    <lineage>
        <taxon>Bacteria</taxon>
        <taxon>Candidatus Tayloriibacteriota</taxon>
    </lineage>
</organism>
<reference evidence="2 3" key="1">
    <citation type="journal article" date="2016" name="Nat. Commun.">
        <title>Thousands of microbial genomes shed light on interconnected biogeochemical processes in an aquifer system.</title>
        <authorList>
            <person name="Anantharaman K."/>
            <person name="Brown C.T."/>
            <person name="Hug L.A."/>
            <person name="Sharon I."/>
            <person name="Castelle C.J."/>
            <person name="Probst A.J."/>
            <person name="Thomas B.C."/>
            <person name="Singh A."/>
            <person name="Wilkins M.J."/>
            <person name="Karaoz U."/>
            <person name="Brodie E.L."/>
            <person name="Williams K.H."/>
            <person name="Hubbard S.S."/>
            <person name="Banfield J.F."/>
        </authorList>
    </citation>
    <scope>NUCLEOTIDE SEQUENCE [LARGE SCALE GENOMIC DNA]</scope>
</reference>
<feature type="coiled-coil region" evidence="1">
    <location>
        <begin position="76"/>
        <end position="103"/>
    </location>
</feature>
<keyword evidence="1" id="KW-0175">Coiled coil</keyword>
<gene>
    <name evidence="2" type="ORF">A2928_00395</name>
</gene>
<dbReference type="AlphaFoldDB" id="A0A1G2NA38"/>
<name>A0A1G2NA38_9BACT</name>
<proteinExistence type="predicted"/>
<evidence type="ECO:0000313" key="3">
    <source>
        <dbReference type="Proteomes" id="UP000176221"/>
    </source>
</evidence>
<dbReference type="EMBL" id="MHRX01000052">
    <property type="protein sequence ID" value="OHA32142.1"/>
    <property type="molecule type" value="Genomic_DNA"/>
</dbReference>
<evidence type="ECO:0000256" key="1">
    <source>
        <dbReference type="SAM" id="Coils"/>
    </source>
</evidence>
<evidence type="ECO:0000313" key="2">
    <source>
        <dbReference type="EMBL" id="OHA32142.1"/>
    </source>
</evidence>
<protein>
    <submittedName>
        <fullName evidence="2">Uncharacterized protein</fullName>
    </submittedName>
</protein>